<keyword evidence="2" id="KW-0645">Protease</keyword>
<dbReference type="SUPFAM" id="SSF56601">
    <property type="entry name" value="beta-lactamase/transpeptidase-like"/>
    <property type="match status" value="1"/>
</dbReference>
<keyword evidence="3" id="KW-1185">Reference proteome</keyword>
<dbReference type="Proteomes" id="UP000829494">
    <property type="component" value="Chromosome"/>
</dbReference>
<dbReference type="EC" id="3.4.16.4" evidence="2"/>
<name>A0ABY3Z567_STRRM</name>
<dbReference type="InterPro" id="IPR050491">
    <property type="entry name" value="AmpC-like"/>
</dbReference>
<dbReference type="InterPro" id="IPR012338">
    <property type="entry name" value="Beta-lactam/transpept-like"/>
</dbReference>
<keyword evidence="2" id="KW-0121">Carboxypeptidase</keyword>
<gene>
    <name evidence="2" type="ORF">SRIMR7_22700</name>
</gene>
<proteinExistence type="predicted"/>
<dbReference type="GO" id="GO:0009002">
    <property type="term" value="F:serine-type D-Ala-D-Ala carboxypeptidase activity"/>
    <property type="evidence" value="ECO:0007669"/>
    <property type="project" value="UniProtKB-EC"/>
</dbReference>
<keyword evidence="2" id="KW-0378">Hydrolase</keyword>
<protein>
    <submittedName>
        <fullName evidence="2">D-alanyl-D-alanine carboxypeptidase</fullName>
        <ecNumber evidence="2">3.4.16.4</ecNumber>
    </submittedName>
</protein>
<sequence length="427" mass="45353">MWRTPTAAVRTVATGRITPLVRTAYAGARGPSRVSRRLPALAVALAVLAAPAVTSCTSLRAPQHLGAPAALAPPPDRTTPALRRLVRDGAPGAAALSTVGGQASRFTAAGVADLKSGRPPRRADHFRAGSLTKPFVATVVLQLAAEHRLRLQDPVLPRLPDSLRAAAGRYAGELSRVTIRQLLNHTSGLFNYTRDPRLAHQLYGSGFRAHRYDTHTPAELLRTALRHPPTAPPGARYAYSNTDYLLLGQVIEHVTGHPYAEEVTRRIVRPVRLSGTSFPGTDPALPEPHGRGYSVVGARRMDATALDPSRAGAAGEMVTTLGDLNRFFAALLGGRLLPPRETAQLRSARRADDAYGLGLYAVELPCGTTVWGHNGDINGSYAQTAATADGRHVLSLHINTDTRAAADRAVSVLTAEFCRQPGRGAAG</sequence>
<feature type="domain" description="Beta-lactamase-related" evidence="1">
    <location>
        <begin position="88"/>
        <end position="408"/>
    </location>
</feature>
<dbReference type="Gene3D" id="3.40.710.10">
    <property type="entry name" value="DD-peptidase/beta-lactamase superfamily"/>
    <property type="match status" value="1"/>
</dbReference>
<dbReference type="GeneID" id="66855924"/>
<accession>A0ABY3Z567</accession>
<evidence type="ECO:0000259" key="1">
    <source>
        <dbReference type="Pfam" id="PF00144"/>
    </source>
</evidence>
<dbReference type="EMBL" id="CP094298">
    <property type="protein sequence ID" value="UNZ04966.1"/>
    <property type="molecule type" value="Genomic_DNA"/>
</dbReference>
<organism evidence="2 3">
    <name type="scientific">Streptomyces rimosus subsp. rimosus</name>
    <dbReference type="NCBI Taxonomy" id="132474"/>
    <lineage>
        <taxon>Bacteria</taxon>
        <taxon>Bacillati</taxon>
        <taxon>Actinomycetota</taxon>
        <taxon>Actinomycetes</taxon>
        <taxon>Kitasatosporales</taxon>
        <taxon>Streptomycetaceae</taxon>
        <taxon>Streptomyces</taxon>
    </lineage>
</organism>
<dbReference type="PANTHER" id="PTHR46825:SF7">
    <property type="entry name" value="D-ALANYL-D-ALANINE CARBOXYPEPTIDASE"/>
    <property type="match status" value="1"/>
</dbReference>
<reference evidence="2 3" key="1">
    <citation type="submission" date="2022-03" db="EMBL/GenBank/DDBJ databases">
        <title>Complete genome of Streptomyces rimosus ssp. rimosus R7 (=ATCC 10970).</title>
        <authorList>
            <person name="Beganovic S."/>
            <person name="Ruckert C."/>
            <person name="Busche T."/>
            <person name="Kalinowski J."/>
            <person name="Wittmann C."/>
        </authorList>
    </citation>
    <scope>NUCLEOTIDE SEQUENCE [LARGE SCALE GENOMIC DNA]</scope>
    <source>
        <strain evidence="2 3">R7</strain>
    </source>
</reference>
<dbReference type="PANTHER" id="PTHR46825">
    <property type="entry name" value="D-ALANYL-D-ALANINE-CARBOXYPEPTIDASE/ENDOPEPTIDASE AMPH"/>
    <property type="match status" value="1"/>
</dbReference>
<evidence type="ECO:0000313" key="2">
    <source>
        <dbReference type="EMBL" id="UNZ04966.1"/>
    </source>
</evidence>
<dbReference type="InterPro" id="IPR001466">
    <property type="entry name" value="Beta-lactam-related"/>
</dbReference>
<dbReference type="RefSeq" id="WP_003984486.1">
    <property type="nucleotide sequence ID" value="NZ_CP043497.1"/>
</dbReference>
<evidence type="ECO:0000313" key="3">
    <source>
        <dbReference type="Proteomes" id="UP000829494"/>
    </source>
</evidence>
<dbReference type="Pfam" id="PF00144">
    <property type="entry name" value="Beta-lactamase"/>
    <property type="match status" value="1"/>
</dbReference>